<sequence>MASTDSTIPDTVTGDSTGGQSGQNFTDKAKSVFKGNVPTVSDVKPEDTASKGENEVGGAGKESGSGLEQNTLV</sequence>
<dbReference type="EMBL" id="JAFEKC020000004">
    <property type="protein sequence ID" value="KAK0515116.1"/>
    <property type="molecule type" value="Genomic_DNA"/>
</dbReference>
<organism evidence="2 3">
    <name type="scientific">Cladonia borealis</name>
    <dbReference type="NCBI Taxonomy" id="184061"/>
    <lineage>
        <taxon>Eukaryota</taxon>
        <taxon>Fungi</taxon>
        <taxon>Dikarya</taxon>
        <taxon>Ascomycota</taxon>
        <taxon>Pezizomycotina</taxon>
        <taxon>Lecanoromycetes</taxon>
        <taxon>OSLEUM clade</taxon>
        <taxon>Lecanoromycetidae</taxon>
        <taxon>Lecanorales</taxon>
        <taxon>Lecanorineae</taxon>
        <taxon>Cladoniaceae</taxon>
        <taxon>Cladonia</taxon>
    </lineage>
</organism>
<evidence type="ECO:0000313" key="2">
    <source>
        <dbReference type="EMBL" id="KAK0515116.1"/>
    </source>
</evidence>
<protein>
    <submittedName>
        <fullName evidence="2">Uncharacterized protein</fullName>
    </submittedName>
</protein>
<feature type="compositionally biased region" description="Polar residues" evidence="1">
    <location>
        <begin position="1"/>
        <end position="15"/>
    </location>
</feature>
<evidence type="ECO:0000313" key="3">
    <source>
        <dbReference type="Proteomes" id="UP001166286"/>
    </source>
</evidence>
<dbReference type="Proteomes" id="UP001166286">
    <property type="component" value="Unassembled WGS sequence"/>
</dbReference>
<feature type="region of interest" description="Disordered" evidence="1">
    <location>
        <begin position="1"/>
        <end position="73"/>
    </location>
</feature>
<feature type="compositionally biased region" description="Basic and acidic residues" evidence="1">
    <location>
        <begin position="43"/>
        <end position="54"/>
    </location>
</feature>
<name>A0AA39R6P8_9LECA</name>
<accession>A0AA39R6P8</accession>
<comment type="caution">
    <text evidence="2">The sequence shown here is derived from an EMBL/GenBank/DDBJ whole genome shotgun (WGS) entry which is preliminary data.</text>
</comment>
<dbReference type="AlphaFoldDB" id="A0AA39R6P8"/>
<keyword evidence="3" id="KW-1185">Reference proteome</keyword>
<evidence type="ECO:0000256" key="1">
    <source>
        <dbReference type="SAM" id="MobiDB-lite"/>
    </source>
</evidence>
<reference evidence="2" key="1">
    <citation type="submission" date="2023-03" db="EMBL/GenBank/DDBJ databases">
        <title>Complete genome of Cladonia borealis.</title>
        <authorList>
            <person name="Park H."/>
        </authorList>
    </citation>
    <scope>NUCLEOTIDE SEQUENCE</scope>
    <source>
        <strain evidence="2">ANT050790</strain>
    </source>
</reference>
<gene>
    <name evidence="2" type="ORF">JMJ35_002495</name>
</gene>
<proteinExistence type="predicted"/>